<evidence type="ECO:0000313" key="3">
    <source>
        <dbReference type="Proteomes" id="UP000295673"/>
    </source>
</evidence>
<protein>
    <recommendedName>
        <fullName evidence="4">Glycosyl transferase family 2</fullName>
    </recommendedName>
</protein>
<proteinExistence type="predicted"/>
<dbReference type="Proteomes" id="UP000295673">
    <property type="component" value="Unassembled WGS sequence"/>
</dbReference>
<keyword evidence="3" id="KW-1185">Reference proteome</keyword>
<evidence type="ECO:0000313" key="2">
    <source>
        <dbReference type="EMBL" id="TCL08726.1"/>
    </source>
</evidence>
<organism evidence="2 3">
    <name type="scientific">Shimia isoporae</name>
    <dbReference type="NCBI Taxonomy" id="647720"/>
    <lineage>
        <taxon>Bacteria</taxon>
        <taxon>Pseudomonadati</taxon>
        <taxon>Pseudomonadota</taxon>
        <taxon>Alphaproteobacteria</taxon>
        <taxon>Rhodobacterales</taxon>
        <taxon>Roseobacteraceae</taxon>
    </lineage>
</organism>
<feature type="compositionally biased region" description="Basic and acidic residues" evidence="1">
    <location>
        <begin position="1"/>
        <end position="10"/>
    </location>
</feature>
<comment type="caution">
    <text evidence="2">The sequence shown here is derived from an EMBL/GenBank/DDBJ whole genome shotgun (WGS) entry which is preliminary data.</text>
</comment>
<accession>A0A4R1NK90</accession>
<evidence type="ECO:0000256" key="1">
    <source>
        <dbReference type="SAM" id="MobiDB-lite"/>
    </source>
</evidence>
<evidence type="ECO:0008006" key="4">
    <source>
        <dbReference type="Google" id="ProtNLM"/>
    </source>
</evidence>
<dbReference type="AlphaFoldDB" id="A0A4R1NK90"/>
<gene>
    <name evidence="2" type="ORF">BXY66_0764</name>
</gene>
<reference evidence="2 3" key="1">
    <citation type="submission" date="2019-03" db="EMBL/GenBank/DDBJ databases">
        <title>Genomic Encyclopedia of Archaeal and Bacterial Type Strains, Phase II (KMG-II): from individual species to whole genera.</title>
        <authorList>
            <person name="Goeker M."/>
        </authorList>
    </citation>
    <scope>NUCLEOTIDE SEQUENCE [LARGE SCALE GENOMIC DNA]</scope>
    <source>
        <strain evidence="2 3">DSM 26433</strain>
    </source>
</reference>
<name>A0A4R1NK90_9RHOB</name>
<dbReference type="EMBL" id="SMGR01000001">
    <property type="protein sequence ID" value="TCL08726.1"/>
    <property type="molecule type" value="Genomic_DNA"/>
</dbReference>
<feature type="region of interest" description="Disordered" evidence="1">
    <location>
        <begin position="1"/>
        <end position="20"/>
    </location>
</feature>
<sequence length="310" mass="36028">MHGKLTDFNHNRRKNRIQGPGMKYDSVNHLIRTGKSHFAKGPIALIFVEDDVEIDSTVRHHLDLGFRKVAVFMPDGFDLAEDLSELCLRITMETTRGNSVMEAVTAINEIATGQWIYYCFNAEYLFFPFCETRTVGEMLTFHTEERRDAMLTYVIDLYAPDLGKTPNAVSLEDAQLDRSGYYALARNDADNHNHPKERQLNFFGGLRWRFEEHIPADKRKIDRISIFRAKPDLAMREDFTFTDEEYNTYACPWHNNLTAAVCSFRTAKALKSNPGSTFEVHDYRWHNSVPFEWHSRQLLDLGLMEPGQWF</sequence>